<dbReference type="RefSeq" id="WP_013335227.1">
    <property type="nucleotide sequence ID" value="NC_014537.1"/>
</dbReference>
<keyword evidence="3" id="KW-1185">Reference proteome</keyword>
<accession>E1QSA9</accession>
<reference evidence="2 3" key="1">
    <citation type="journal article" date="2010" name="Stand. Genomic Sci.">
        <title>Complete genome sequence of Vulcanisaeta distributa type strain (IC-017).</title>
        <authorList>
            <person name="Mavromatis K."/>
            <person name="Sikorski J."/>
            <person name="Pabst E."/>
            <person name="Teshima H."/>
            <person name="Lapidus A."/>
            <person name="Lucas S."/>
            <person name="Nolan M."/>
            <person name="Glavina Del Rio T."/>
            <person name="Cheng J.F."/>
            <person name="Bruce D."/>
            <person name="Goodwin L."/>
            <person name="Pitluck S."/>
            <person name="Liolios K."/>
            <person name="Ivanova N."/>
            <person name="Mikhailova N."/>
            <person name="Pati A."/>
            <person name="Chen A."/>
            <person name="Palaniappan K."/>
            <person name="Land M."/>
            <person name="Hauser L."/>
            <person name="Chang Y.J."/>
            <person name="Jeffries C.D."/>
            <person name="Rohde M."/>
            <person name="Spring S."/>
            <person name="Goker M."/>
            <person name="Wirth R."/>
            <person name="Woyke T."/>
            <person name="Bristow J."/>
            <person name="Eisen J.A."/>
            <person name="Markowitz V."/>
            <person name="Hugenholtz P."/>
            <person name="Klenk H.P."/>
            <person name="Kyrpides N.C."/>
        </authorList>
    </citation>
    <scope>NUCLEOTIDE SEQUENCE [LARGE SCALE GENOMIC DNA]</scope>
    <source>
        <strain evidence="3">DSM 14429 / JCM 11212 / NBRC 100878 / IC-017</strain>
    </source>
</reference>
<feature type="transmembrane region" description="Helical" evidence="1">
    <location>
        <begin position="46"/>
        <end position="70"/>
    </location>
</feature>
<dbReference type="AlphaFoldDB" id="E1QSA9"/>
<dbReference type="KEGG" id="vdi:Vdis_0087"/>
<sequence>MTSEVGKRVSTWRKALAGVLFIIPWILYTLLPIYNTVQPVLGGVPFFYWFQTLWLVISSILYIIAVLLLYPSKR</sequence>
<evidence type="ECO:0008006" key="4">
    <source>
        <dbReference type="Google" id="ProtNLM"/>
    </source>
</evidence>
<dbReference type="HOGENOM" id="CLU_183045_3_0_2"/>
<name>E1QSA9_VULDI</name>
<dbReference type="Proteomes" id="UP000006681">
    <property type="component" value="Chromosome"/>
</dbReference>
<gene>
    <name evidence="2" type="ordered locus">Vdis_0087</name>
</gene>
<dbReference type="EMBL" id="CP002100">
    <property type="protein sequence ID" value="ADN49502.1"/>
    <property type="molecule type" value="Genomic_DNA"/>
</dbReference>
<dbReference type="InterPro" id="IPR021741">
    <property type="entry name" value="DUF3311"/>
</dbReference>
<feature type="transmembrane region" description="Helical" evidence="1">
    <location>
        <begin position="15"/>
        <end position="34"/>
    </location>
</feature>
<proteinExistence type="predicted"/>
<protein>
    <recommendedName>
        <fullName evidence="4">DUF3311 domain-containing protein</fullName>
    </recommendedName>
</protein>
<keyword evidence="1" id="KW-0812">Transmembrane</keyword>
<reference evidence="3" key="2">
    <citation type="journal article" date="2010" name="Stand. Genomic Sci.">
        <title>Complete genome sequence of Vulcanisaeta distributa type strain (IC-017T).</title>
        <authorList>
            <person name="Mavromatis K."/>
            <person name="Sikorski J."/>
            <person name="Pabst E."/>
            <person name="Teshima H."/>
            <person name="Lapidus A."/>
            <person name="Lucas S."/>
            <person name="Nolan M."/>
            <person name="Glavina Del Rio T."/>
            <person name="Cheng J."/>
            <person name="Bruce D."/>
            <person name="Goodwin L."/>
            <person name="Pitluck S."/>
            <person name="Liolios K."/>
            <person name="Ivanova N."/>
            <person name="Mikhailova N."/>
            <person name="Pati A."/>
            <person name="Chen A."/>
            <person name="Palaniappan K."/>
            <person name="Land M."/>
            <person name="Hauser L."/>
            <person name="Chang Y."/>
            <person name="Jeffries C."/>
            <person name="Rohde M."/>
            <person name="Spring S."/>
            <person name="Goker M."/>
            <person name="Wirth R."/>
            <person name="Woyke T."/>
            <person name="Bristow J."/>
            <person name="Eisen J."/>
            <person name="Markowitz V."/>
            <person name="Hugenholtz P."/>
            <person name="Klenk H."/>
            <person name="Kyrpides N."/>
        </authorList>
    </citation>
    <scope>NUCLEOTIDE SEQUENCE [LARGE SCALE GENOMIC DNA]</scope>
    <source>
        <strain evidence="3">DSM 14429 / JCM 11212 / NBRC 100878 / IC-017</strain>
    </source>
</reference>
<dbReference type="Pfam" id="PF11755">
    <property type="entry name" value="DUF3311"/>
    <property type="match status" value="1"/>
</dbReference>
<keyword evidence="1" id="KW-0472">Membrane</keyword>
<dbReference type="OrthoDB" id="8235at2157"/>
<dbReference type="GeneID" id="9751002"/>
<evidence type="ECO:0000313" key="2">
    <source>
        <dbReference type="EMBL" id="ADN49502.1"/>
    </source>
</evidence>
<keyword evidence="1" id="KW-1133">Transmembrane helix</keyword>
<evidence type="ECO:0000256" key="1">
    <source>
        <dbReference type="SAM" id="Phobius"/>
    </source>
</evidence>
<evidence type="ECO:0000313" key="3">
    <source>
        <dbReference type="Proteomes" id="UP000006681"/>
    </source>
</evidence>
<dbReference type="STRING" id="572478.Vdis_0087"/>
<dbReference type="eggNOG" id="arCOG03694">
    <property type="taxonomic scope" value="Archaea"/>
</dbReference>
<organism evidence="2 3">
    <name type="scientific">Vulcanisaeta distributa (strain DSM 14429 / JCM 11212 / NBRC 100878 / IC-017)</name>
    <dbReference type="NCBI Taxonomy" id="572478"/>
    <lineage>
        <taxon>Archaea</taxon>
        <taxon>Thermoproteota</taxon>
        <taxon>Thermoprotei</taxon>
        <taxon>Thermoproteales</taxon>
        <taxon>Thermoproteaceae</taxon>
        <taxon>Vulcanisaeta</taxon>
    </lineage>
</organism>